<evidence type="ECO:0008006" key="4">
    <source>
        <dbReference type="Google" id="ProtNLM"/>
    </source>
</evidence>
<evidence type="ECO:0000256" key="1">
    <source>
        <dbReference type="SAM" id="MobiDB-lite"/>
    </source>
</evidence>
<dbReference type="Proteomes" id="UP001515480">
    <property type="component" value="Unassembled WGS sequence"/>
</dbReference>
<reference evidence="2 3" key="1">
    <citation type="journal article" date="2024" name="Science">
        <title>Giant polyketide synthase enzymes in the biosynthesis of giant marine polyether toxins.</title>
        <authorList>
            <person name="Fallon T.R."/>
            <person name="Shende V.V."/>
            <person name="Wierzbicki I.H."/>
            <person name="Pendleton A.L."/>
            <person name="Watervoot N.F."/>
            <person name="Auber R.P."/>
            <person name="Gonzalez D.J."/>
            <person name="Wisecaver J.H."/>
            <person name="Moore B.S."/>
        </authorList>
    </citation>
    <scope>NUCLEOTIDE SEQUENCE [LARGE SCALE GENOMIC DNA]</scope>
    <source>
        <strain evidence="2 3">12B1</strain>
    </source>
</reference>
<feature type="compositionally biased region" description="Low complexity" evidence="1">
    <location>
        <begin position="317"/>
        <end position="339"/>
    </location>
</feature>
<evidence type="ECO:0000313" key="3">
    <source>
        <dbReference type="Proteomes" id="UP001515480"/>
    </source>
</evidence>
<sequence>MAPPVIWTTGQAAPRPPPAGDASALEQWLVETFDAALFETQQGRFLRFVRGEGRAGGGAVIVLAKSRTPTAAEEVLAPVAALRDASVSPCIAKVFLFLFGTPVQGTRGELTAVRTRAEGDSITKITADRAPTTGTGTTRASQSTLTVASFLSQVSHKLSQTQIGLQAGVGSEDTQEARTDVVSWAAFSSLVDLARVADVFGSAEPVLTWAEAEEFLTAALDKPVSGKTAVLGATAWLNSQLATHTSVRTAVASAIDAARECRVALSMRDKGEIVAAQGVRRAEASPAPRPQPAPAAAPAAPAVRHEQAETGTAEGPSDSSESSESSSSSASYESDTASDSDSRAKKRTKKRSRRDKRKSKRKRKKSKSGKKARRQHRRDESASAHEVFSPGADLAKLTPAGMRASQVARVLFSNPTLAKAAQYDEQEPESGDDGENVAQRRAAFAVRRLTTMCGTSWIPGEPVASAAELRNVREHAAHLVASRSSGAGVDAPVSTQLALRHAAGPSSSQSRPIDVDADERTVTLSTGAAALAPEQQVGAVLPDVVERLHEHSASLAYSHGGDVGAGIRSAPENLRADLARAVGSNGKVDAPGERKATRCTMPSVVVRMHRTLVEEVHDALRRLPAVDESGSQHLSMKAARKLAETAVWGYFHVSDYIKETSRTFGQCNTPKSGSLAELKHAWRYIKEALITTASALYGMRATDAGVMKVDERINDKGNNEEEFL</sequence>
<accession>A0AB34ICW5</accession>
<feature type="region of interest" description="Disordered" evidence="1">
    <location>
        <begin position="1"/>
        <end position="21"/>
    </location>
</feature>
<comment type="caution">
    <text evidence="2">The sequence shown here is derived from an EMBL/GenBank/DDBJ whole genome shotgun (WGS) entry which is preliminary data.</text>
</comment>
<gene>
    <name evidence="2" type="ORF">AB1Y20_016284</name>
</gene>
<dbReference type="EMBL" id="JBGBPQ010000029">
    <property type="protein sequence ID" value="KAL1496327.1"/>
    <property type="molecule type" value="Genomic_DNA"/>
</dbReference>
<name>A0AB34ICW5_PRYPA</name>
<proteinExistence type="predicted"/>
<organism evidence="2 3">
    <name type="scientific">Prymnesium parvum</name>
    <name type="common">Toxic golden alga</name>
    <dbReference type="NCBI Taxonomy" id="97485"/>
    <lineage>
        <taxon>Eukaryota</taxon>
        <taxon>Haptista</taxon>
        <taxon>Haptophyta</taxon>
        <taxon>Prymnesiophyceae</taxon>
        <taxon>Prymnesiales</taxon>
        <taxon>Prymnesiaceae</taxon>
        <taxon>Prymnesium</taxon>
    </lineage>
</organism>
<evidence type="ECO:0000313" key="2">
    <source>
        <dbReference type="EMBL" id="KAL1496327.1"/>
    </source>
</evidence>
<feature type="compositionally biased region" description="Basic residues" evidence="1">
    <location>
        <begin position="344"/>
        <end position="376"/>
    </location>
</feature>
<protein>
    <recommendedName>
        <fullName evidence="4">FACT complex subunit</fullName>
    </recommendedName>
</protein>
<dbReference type="AlphaFoldDB" id="A0AB34ICW5"/>
<feature type="region of interest" description="Disordered" evidence="1">
    <location>
        <begin position="278"/>
        <end position="387"/>
    </location>
</feature>
<keyword evidence="3" id="KW-1185">Reference proteome</keyword>